<evidence type="ECO:0000256" key="8">
    <source>
        <dbReference type="SAM" id="MobiDB-lite"/>
    </source>
</evidence>
<comment type="caution">
    <text evidence="9">The sequence shown here is derived from an EMBL/GenBank/DDBJ whole genome shotgun (WGS) entry which is preliminary data.</text>
</comment>
<dbReference type="PRINTS" id="PR00463">
    <property type="entry name" value="EP450I"/>
</dbReference>
<dbReference type="InterPro" id="IPR001128">
    <property type="entry name" value="Cyt_P450"/>
</dbReference>
<feature type="region of interest" description="Disordered" evidence="8">
    <location>
        <begin position="1"/>
        <end position="22"/>
    </location>
</feature>
<evidence type="ECO:0000256" key="6">
    <source>
        <dbReference type="ARBA" id="ARBA00023033"/>
    </source>
</evidence>
<dbReference type="PANTHER" id="PTHR24291">
    <property type="entry name" value="CYTOCHROME P450 FAMILY 4"/>
    <property type="match status" value="1"/>
</dbReference>
<keyword evidence="3 7" id="KW-0479">Metal-binding</keyword>
<feature type="compositionally biased region" description="Low complexity" evidence="8">
    <location>
        <begin position="458"/>
        <end position="507"/>
    </location>
</feature>
<evidence type="ECO:0000313" key="9">
    <source>
        <dbReference type="EMBL" id="MBH5337830.1"/>
    </source>
</evidence>
<sequence>MTSTTTTARRTAPGPRGVPLLGSLGPWKRNTAEFLLGLQRDYGEIVRMQLGPFTVHQVSDPDVVRHVLVENNGNYVRGPLYEQFGVVMGKGLLTTDGEFWRGHRRAVQPVFLKNAVNDIIPNIIRATEEMLQDWERKAAAGRPVDLMADMLRLTLVTLSRSLFAYDIRPDTALLKTIVDDVVEVMFRRGVPTEMLPSWVPTERKRKIARIHRVFDRVVTEVRRSYARTGEGPLIALMEQATDPATGRPWTHQQIKDELLTVYLAGHETTAVALCWTLLSIAQHPHVQEELDAELATVLGGALPDAASAERLTYTKMVVDESLRMHPPIWIFPRAAVGADTLGPYDIEPGASVLLSPLVSHHNPRHWDNPLAFDPYRFTPEAIRERPRLAYFPFGSGPRQCVGNYMALLELKLIVAMINQRFRISRVPGTSLQYGSPVISLRPLQDVMVSVVPRERGAAPRAASTAPAAGTGPATDGTTPAADGAAGTADGSAGAAGTAGEQGAAAPAGEGGGTPPAGCPHHP</sequence>
<dbReference type="InterPro" id="IPR017972">
    <property type="entry name" value="Cyt_P450_CS"/>
</dbReference>
<evidence type="ECO:0000256" key="5">
    <source>
        <dbReference type="ARBA" id="ARBA00023004"/>
    </source>
</evidence>
<evidence type="ECO:0000256" key="1">
    <source>
        <dbReference type="ARBA" id="ARBA00010617"/>
    </source>
</evidence>
<feature type="compositionally biased region" description="Low complexity" evidence="8">
    <location>
        <begin position="1"/>
        <end position="17"/>
    </location>
</feature>
<dbReference type="CDD" id="cd20620">
    <property type="entry name" value="CYP132-like"/>
    <property type="match status" value="1"/>
</dbReference>
<keyword evidence="6 7" id="KW-0503">Monooxygenase</keyword>
<dbReference type="PANTHER" id="PTHR24291:SF50">
    <property type="entry name" value="BIFUNCTIONAL ALBAFLAVENONE MONOOXYGENASE_TERPENE SYNTHASE"/>
    <property type="match status" value="1"/>
</dbReference>
<keyword evidence="5 7" id="KW-0408">Iron</keyword>
<dbReference type="RefSeq" id="WP_197991066.1">
    <property type="nucleotide sequence ID" value="NZ_JACYXC010000001.1"/>
</dbReference>
<dbReference type="InterPro" id="IPR050196">
    <property type="entry name" value="Cytochrome_P450_Monoox"/>
</dbReference>
<dbReference type="EMBL" id="JACYXC010000001">
    <property type="protein sequence ID" value="MBH5337830.1"/>
    <property type="molecule type" value="Genomic_DNA"/>
</dbReference>
<accession>A0ABS0NRI9</accession>
<keyword evidence="4 7" id="KW-0560">Oxidoreductase</keyword>
<organism evidence="9 10">
    <name type="scientific">Streptomyces pactum</name>
    <dbReference type="NCBI Taxonomy" id="68249"/>
    <lineage>
        <taxon>Bacteria</taxon>
        <taxon>Bacillati</taxon>
        <taxon>Actinomycetota</taxon>
        <taxon>Actinomycetes</taxon>
        <taxon>Kitasatosporales</taxon>
        <taxon>Streptomycetaceae</taxon>
        <taxon>Streptomyces</taxon>
    </lineage>
</organism>
<proteinExistence type="inferred from homology"/>
<evidence type="ECO:0000313" key="10">
    <source>
        <dbReference type="Proteomes" id="UP000807371"/>
    </source>
</evidence>
<evidence type="ECO:0000256" key="2">
    <source>
        <dbReference type="ARBA" id="ARBA00022617"/>
    </source>
</evidence>
<keyword evidence="2 7" id="KW-0349">Heme</keyword>
<comment type="similarity">
    <text evidence="1 7">Belongs to the cytochrome P450 family.</text>
</comment>
<protein>
    <submittedName>
        <fullName evidence="9">Cytochrome P450</fullName>
    </submittedName>
</protein>
<feature type="region of interest" description="Disordered" evidence="8">
    <location>
        <begin position="456"/>
        <end position="522"/>
    </location>
</feature>
<dbReference type="SUPFAM" id="SSF48264">
    <property type="entry name" value="Cytochrome P450"/>
    <property type="match status" value="1"/>
</dbReference>
<evidence type="ECO:0000256" key="4">
    <source>
        <dbReference type="ARBA" id="ARBA00023002"/>
    </source>
</evidence>
<dbReference type="Pfam" id="PF00067">
    <property type="entry name" value="p450"/>
    <property type="match status" value="1"/>
</dbReference>
<dbReference type="PRINTS" id="PR00385">
    <property type="entry name" value="P450"/>
</dbReference>
<dbReference type="InterPro" id="IPR036396">
    <property type="entry name" value="Cyt_P450_sf"/>
</dbReference>
<keyword evidence="10" id="KW-1185">Reference proteome</keyword>
<dbReference type="Proteomes" id="UP000807371">
    <property type="component" value="Unassembled WGS sequence"/>
</dbReference>
<evidence type="ECO:0000256" key="7">
    <source>
        <dbReference type="RuleBase" id="RU000461"/>
    </source>
</evidence>
<evidence type="ECO:0000256" key="3">
    <source>
        <dbReference type="ARBA" id="ARBA00022723"/>
    </source>
</evidence>
<dbReference type="Gene3D" id="1.10.630.10">
    <property type="entry name" value="Cytochrome P450"/>
    <property type="match status" value="1"/>
</dbReference>
<gene>
    <name evidence="9" type="ORF">IHE55_24840</name>
</gene>
<name>A0ABS0NRI9_9ACTN</name>
<dbReference type="PROSITE" id="PS00086">
    <property type="entry name" value="CYTOCHROME_P450"/>
    <property type="match status" value="1"/>
</dbReference>
<dbReference type="InterPro" id="IPR002401">
    <property type="entry name" value="Cyt_P450_E_grp-I"/>
</dbReference>
<reference evidence="9 10" key="1">
    <citation type="submission" date="2020-09" db="EMBL/GenBank/DDBJ databases">
        <title>Biosynthesis of the nuclear factor of activated T cells inhibitor NFAT-133 and its congeners in Streptomyces pactum.</title>
        <authorList>
            <person name="Zhou W."/>
            <person name="Posri P."/>
            <person name="Abugrain M.E."/>
            <person name="Weisberg A.J."/>
            <person name="Chang J.H."/>
            <person name="Mahmud T."/>
        </authorList>
    </citation>
    <scope>NUCLEOTIDE SEQUENCE [LARGE SCALE GENOMIC DNA]</scope>
    <source>
        <strain evidence="9 10">ATCC 27456</strain>
    </source>
</reference>